<keyword evidence="3" id="KW-0479">Metal-binding</keyword>
<dbReference type="NCBIfam" id="TIGR04183">
    <property type="entry name" value="Por_Secre_tail"/>
    <property type="match status" value="1"/>
</dbReference>
<dbReference type="Proteomes" id="UP000632339">
    <property type="component" value="Unassembled WGS sequence"/>
</dbReference>
<organism evidence="12 13">
    <name type="scientific">Dyadobacter beijingensis</name>
    <dbReference type="NCBI Taxonomy" id="365489"/>
    <lineage>
        <taxon>Bacteria</taxon>
        <taxon>Pseudomonadati</taxon>
        <taxon>Bacteroidota</taxon>
        <taxon>Cytophagia</taxon>
        <taxon>Cytophagales</taxon>
        <taxon>Spirosomataceae</taxon>
        <taxon>Dyadobacter</taxon>
    </lineage>
</organism>
<evidence type="ECO:0000256" key="3">
    <source>
        <dbReference type="ARBA" id="ARBA00022723"/>
    </source>
</evidence>
<evidence type="ECO:0000256" key="8">
    <source>
        <dbReference type="ARBA" id="ARBA00023157"/>
    </source>
</evidence>
<dbReference type="InterPro" id="IPR008754">
    <property type="entry name" value="Peptidase_M43"/>
</dbReference>
<dbReference type="PANTHER" id="PTHR47466">
    <property type="match status" value="1"/>
</dbReference>
<evidence type="ECO:0000256" key="2">
    <source>
        <dbReference type="ARBA" id="ARBA00022670"/>
    </source>
</evidence>
<evidence type="ECO:0000313" key="13">
    <source>
        <dbReference type="Proteomes" id="UP000632339"/>
    </source>
</evidence>
<evidence type="ECO:0000259" key="9">
    <source>
        <dbReference type="Pfam" id="PF05572"/>
    </source>
</evidence>
<evidence type="ECO:0000256" key="5">
    <source>
        <dbReference type="ARBA" id="ARBA00022801"/>
    </source>
</evidence>
<feature type="domain" description="Secretion system C-terminal sorting" evidence="10">
    <location>
        <begin position="495"/>
        <end position="559"/>
    </location>
</feature>
<evidence type="ECO:0000256" key="6">
    <source>
        <dbReference type="ARBA" id="ARBA00022833"/>
    </source>
</evidence>
<dbReference type="InterPro" id="IPR024079">
    <property type="entry name" value="MetalloPept_cat_dom_sf"/>
</dbReference>
<feature type="domain" description="Ig-like" evidence="11">
    <location>
        <begin position="310"/>
        <end position="380"/>
    </location>
</feature>
<keyword evidence="2" id="KW-0645">Protease</keyword>
<keyword evidence="7" id="KW-0482">Metalloprotease</keyword>
<evidence type="ECO:0000259" key="10">
    <source>
        <dbReference type="Pfam" id="PF18962"/>
    </source>
</evidence>
<dbReference type="InterPro" id="IPR044023">
    <property type="entry name" value="Ig_7"/>
</dbReference>
<comment type="similarity">
    <text evidence="1">Belongs to the peptidase M43B family.</text>
</comment>
<dbReference type="Pfam" id="PF05572">
    <property type="entry name" value="Peptidase_M43"/>
    <property type="match status" value="1"/>
</dbReference>
<comment type="caution">
    <text evidence="12">The sequence shown here is derived from an EMBL/GenBank/DDBJ whole genome shotgun (WGS) entry which is preliminary data.</text>
</comment>
<keyword evidence="5" id="KW-0378">Hydrolase</keyword>
<sequence>MTSERHQKLLLSKSRKQIYDDVQKRLKTYMASAKAQRTAAEDVIYNIPVVVHIIEPQDRSLLTDQQVIDGIAALNKAFRNQLPESDGVDTKIQFQLAVRAPDCSPTNGINRIYPNNPAYTTFGVTEPTGPGLPYDQVYPLSYWSNLEYYNIWVVNYMDQAAAFAHFPTGGYSATDGTMTMSAYFNSKVLPHELGHGMNLWHTFARGIGMGDLDMLECPVNNNCAEDGDGICDTEPVNKLSNYVCYSETNPLNPCNGNQPFGTVLKNYMGYNGETCQTQFTSDQRARMRSAIELLRPGLINSKGLDPFVVGQTIPKGTTATLTASHCIGVILWYDAPVNGNYLTVGNSFVTPVLNESTTFYAACHRLECPSANRVPGVATVASGLPVQLVRFSAEPTEQNRVALSWATAWETGHDYFELESSPDGKAFRTVGRVSAPVRETGGMKEYAFTDTPAQLAGIVYYRLKQVDRAAENGSAAFAYSRVIYVKMQSNQMITISPNPVDDLITISGMPQGSEIEVVNAGGVVVHQAKNRNTIDAKGLPAGLYIVRVMLGNGEMVAERVVKR</sequence>
<evidence type="ECO:0000256" key="1">
    <source>
        <dbReference type="ARBA" id="ARBA00008721"/>
    </source>
</evidence>
<dbReference type="Pfam" id="PF19081">
    <property type="entry name" value="Ig_7"/>
    <property type="match status" value="1"/>
</dbReference>
<keyword evidence="6" id="KW-0862">Zinc</keyword>
<dbReference type="Gene3D" id="3.40.390.10">
    <property type="entry name" value="Collagenase (Catalytic Domain)"/>
    <property type="match status" value="1"/>
</dbReference>
<proteinExistence type="inferred from homology"/>
<dbReference type="EMBL" id="BMLI01000001">
    <property type="protein sequence ID" value="GGM96431.1"/>
    <property type="molecule type" value="Genomic_DNA"/>
</dbReference>
<keyword evidence="8" id="KW-1015">Disulfide bond</keyword>
<gene>
    <name evidence="12" type="ORF">GCM10010967_32600</name>
</gene>
<keyword evidence="4" id="KW-0732">Signal</keyword>
<evidence type="ECO:0000256" key="7">
    <source>
        <dbReference type="ARBA" id="ARBA00023049"/>
    </source>
</evidence>
<accession>A0ABQ2I3A1</accession>
<evidence type="ECO:0008006" key="14">
    <source>
        <dbReference type="Google" id="ProtNLM"/>
    </source>
</evidence>
<name>A0ABQ2I3A1_9BACT</name>
<dbReference type="Pfam" id="PF18962">
    <property type="entry name" value="Por_Secre_tail"/>
    <property type="match status" value="1"/>
</dbReference>
<feature type="domain" description="Peptidase M43 pregnancy-associated plasma-A" evidence="9">
    <location>
        <begin position="141"/>
        <end position="291"/>
    </location>
</feature>
<reference evidence="13" key="1">
    <citation type="journal article" date="2019" name="Int. J. Syst. Evol. Microbiol.">
        <title>The Global Catalogue of Microorganisms (GCM) 10K type strain sequencing project: providing services to taxonomists for standard genome sequencing and annotation.</title>
        <authorList>
            <consortium name="The Broad Institute Genomics Platform"/>
            <consortium name="The Broad Institute Genome Sequencing Center for Infectious Disease"/>
            <person name="Wu L."/>
            <person name="Ma J."/>
        </authorList>
    </citation>
    <scope>NUCLEOTIDE SEQUENCE [LARGE SCALE GENOMIC DNA]</scope>
    <source>
        <strain evidence="13">CGMCC 1.6375</strain>
    </source>
</reference>
<dbReference type="SUPFAM" id="SSF55486">
    <property type="entry name" value="Metalloproteases ('zincins'), catalytic domain"/>
    <property type="match status" value="1"/>
</dbReference>
<dbReference type="InterPro" id="IPR026444">
    <property type="entry name" value="Secre_tail"/>
</dbReference>
<dbReference type="PANTHER" id="PTHR47466:SF1">
    <property type="entry name" value="METALLOPROTEASE MEP1 (AFU_ORTHOLOGUE AFUA_1G07730)-RELATED"/>
    <property type="match status" value="1"/>
</dbReference>
<evidence type="ECO:0000256" key="4">
    <source>
        <dbReference type="ARBA" id="ARBA00022729"/>
    </source>
</evidence>
<keyword evidence="13" id="KW-1185">Reference proteome</keyword>
<evidence type="ECO:0000313" key="12">
    <source>
        <dbReference type="EMBL" id="GGM96431.1"/>
    </source>
</evidence>
<evidence type="ECO:0000259" key="11">
    <source>
        <dbReference type="Pfam" id="PF19081"/>
    </source>
</evidence>
<protein>
    <recommendedName>
        <fullName evidence="14">Secreted protein (Por secretion system target)</fullName>
    </recommendedName>
</protein>